<dbReference type="InterPro" id="IPR052454">
    <property type="entry name" value="TMX_domain-containing"/>
</dbReference>
<keyword evidence="6" id="KW-0256">Endoplasmic reticulum</keyword>
<feature type="compositionally biased region" description="Basic and acidic residues" evidence="12">
    <location>
        <begin position="279"/>
        <end position="308"/>
    </location>
</feature>
<dbReference type="Ensembl" id="ENSPMRT00000001701.1">
    <property type="protein sequence ID" value="ENSPMRP00000001600.1"/>
    <property type="gene ID" value="ENSPMRG00000001191.1"/>
</dbReference>
<evidence type="ECO:0000256" key="2">
    <source>
        <dbReference type="ARBA" id="ARBA00022448"/>
    </source>
</evidence>
<keyword evidence="5" id="KW-0732">Signal</keyword>
<evidence type="ECO:0000313" key="16">
    <source>
        <dbReference type="Proteomes" id="UP000472272"/>
    </source>
</evidence>
<feature type="transmembrane region" description="Helical" evidence="13">
    <location>
        <begin position="239"/>
        <end position="263"/>
    </location>
</feature>
<comment type="subcellular location">
    <subcellularLocation>
        <location evidence="1">Endoplasmic reticulum membrane</location>
        <topology evidence="1">Single-pass type I membrane protein</topology>
    </subcellularLocation>
</comment>
<keyword evidence="4 13" id="KW-0812">Transmembrane</keyword>
<proteinExistence type="predicted"/>
<feature type="domain" description="Thioredoxin" evidence="14">
    <location>
        <begin position="70"/>
        <end position="193"/>
    </location>
</feature>
<evidence type="ECO:0000256" key="4">
    <source>
        <dbReference type="ARBA" id="ARBA00022692"/>
    </source>
</evidence>
<feature type="region of interest" description="Disordered" evidence="12">
    <location>
        <begin position="275"/>
        <end position="361"/>
    </location>
</feature>
<feature type="compositionally biased region" description="Basic and acidic residues" evidence="12">
    <location>
        <begin position="335"/>
        <end position="345"/>
    </location>
</feature>
<dbReference type="PANTHER" id="PTHR46107:SF1">
    <property type="entry name" value="THIOREDOXIN-RELATED TRANSMEMBRANE PROTEIN 4"/>
    <property type="match status" value="1"/>
</dbReference>
<keyword evidence="8 13" id="KW-1133">Transmembrane helix</keyword>
<keyword evidence="10" id="KW-1015">Disulfide bond</keyword>
<organism evidence="15 16">
    <name type="scientific">Podarcis muralis</name>
    <name type="common">Wall lizard</name>
    <name type="synonym">Lacerta muralis</name>
    <dbReference type="NCBI Taxonomy" id="64176"/>
    <lineage>
        <taxon>Eukaryota</taxon>
        <taxon>Metazoa</taxon>
        <taxon>Chordata</taxon>
        <taxon>Craniata</taxon>
        <taxon>Vertebrata</taxon>
        <taxon>Euteleostomi</taxon>
        <taxon>Lepidosauria</taxon>
        <taxon>Squamata</taxon>
        <taxon>Bifurcata</taxon>
        <taxon>Unidentata</taxon>
        <taxon>Episquamata</taxon>
        <taxon>Laterata</taxon>
        <taxon>Lacertibaenia</taxon>
        <taxon>Lacertidae</taxon>
        <taxon>Podarcis</taxon>
    </lineage>
</organism>
<dbReference type="GO" id="GO:0015036">
    <property type="term" value="F:disulfide oxidoreductase activity"/>
    <property type="evidence" value="ECO:0007669"/>
    <property type="project" value="TreeGrafter"/>
</dbReference>
<gene>
    <name evidence="15" type="primary">TMX4</name>
</gene>
<keyword evidence="11" id="KW-0676">Redox-active center</keyword>
<dbReference type="Proteomes" id="UP000472272">
    <property type="component" value="Chromosome 3"/>
</dbReference>
<evidence type="ECO:0000256" key="12">
    <source>
        <dbReference type="SAM" id="MobiDB-lite"/>
    </source>
</evidence>
<accession>A0A670HQV2</accession>
<evidence type="ECO:0000256" key="13">
    <source>
        <dbReference type="SAM" id="Phobius"/>
    </source>
</evidence>
<sequence>MADAAPWQPEGGAASRERGTLRGFFFGGGLIPPKMAAAFPQSLGSRRSRSGWDGTAGRRAAAAAAPALVALAAAVAAVASASQDPGAAGRPVRELSGSNWSLLLQGQWMVQFYAPWCPACQEMESAWEAFAENSKDHELSVGKVDVTQEPGVSGRFFVTTLPTIYHAKDGVFRRYRGLRTLEDLETYILERKWEAVEPVAGWKSPSSITMHGMAGLFHLSAWIRQIHNYLTVTLGIHVWGSYAVFILATLLIGLILGLILVLLTDCIFPPKSELEDSDLVDRSDDKTEEQQETVEHIAEEPVPEKGLSDGEDEEDESQGNSSEDSAVEGSETENDSEHHAADKVEQSSLRQRKNQVEADGL</sequence>
<evidence type="ECO:0000256" key="8">
    <source>
        <dbReference type="ARBA" id="ARBA00022989"/>
    </source>
</evidence>
<reference evidence="15 16" key="1">
    <citation type="journal article" date="2019" name="Proc. Natl. Acad. Sci. U.S.A.">
        <title>Regulatory changes in pterin and carotenoid genes underlie balanced color polymorphisms in the wall lizard.</title>
        <authorList>
            <person name="Andrade P."/>
            <person name="Pinho C."/>
            <person name="Perez I de Lanuza G."/>
            <person name="Afonso S."/>
            <person name="Brejcha J."/>
            <person name="Rubin C.J."/>
            <person name="Wallerman O."/>
            <person name="Pereira P."/>
            <person name="Sabatino S.J."/>
            <person name="Bellati A."/>
            <person name="Pellitteri-Rosa D."/>
            <person name="Bosakova Z."/>
            <person name="Bunikis I."/>
            <person name="Carretero M.A."/>
            <person name="Feiner N."/>
            <person name="Marsik P."/>
            <person name="Pauperio F."/>
            <person name="Salvi D."/>
            <person name="Soler L."/>
            <person name="While G.M."/>
            <person name="Uller T."/>
            <person name="Font E."/>
            <person name="Andersson L."/>
            <person name="Carneiro M."/>
        </authorList>
    </citation>
    <scope>NUCLEOTIDE SEQUENCE</scope>
</reference>
<dbReference type="AlphaFoldDB" id="A0A670HQV2"/>
<dbReference type="SUPFAM" id="SSF52833">
    <property type="entry name" value="Thioredoxin-like"/>
    <property type="match status" value="1"/>
</dbReference>
<keyword evidence="7" id="KW-0249">Electron transport</keyword>
<evidence type="ECO:0000256" key="7">
    <source>
        <dbReference type="ARBA" id="ARBA00022982"/>
    </source>
</evidence>
<evidence type="ECO:0000256" key="3">
    <source>
        <dbReference type="ARBA" id="ARBA00022553"/>
    </source>
</evidence>
<evidence type="ECO:0000259" key="14">
    <source>
        <dbReference type="PROSITE" id="PS51352"/>
    </source>
</evidence>
<reference evidence="15" key="3">
    <citation type="submission" date="2025-09" db="UniProtKB">
        <authorList>
            <consortium name="Ensembl"/>
        </authorList>
    </citation>
    <scope>IDENTIFICATION</scope>
</reference>
<protein>
    <submittedName>
        <fullName evidence="15">Thioredoxin related transmembrane protein 4</fullName>
    </submittedName>
</protein>
<dbReference type="PROSITE" id="PS51352">
    <property type="entry name" value="THIOREDOXIN_2"/>
    <property type="match status" value="1"/>
</dbReference>
<evidence type="ECO:0000313" key="15">
    <source>
        <dbReference type="Ensembl" id="ENSPMRP00000001600.1"/>
    </source>
</evidence>
<dbReference type="InterPro" id="IPR017937">
    <property type="entry name" value="Thioredoxin_CS"/>
</dbReference>
<dbReference type="PROSITE" id="PS00194">
    <property type="entry name" value="THIOREDOXIN_1"/>
    <property type="match status" value="1"/>
</dbReference>
<keyword evidence="9 13" id="KW-0472">Membrane</keyword>
<evidence type="ECO:0000256" key="10">
    <source>
        <dbReference type="ARBA" id="ARBA00023157"/>
    </source>
</evidence>
<reference evidence="15" key="2">
    <citation type="submission" date="2025-08" db="UniProtKB">
        <authorList>
            <consortium name="Ensembl"/>
        </authorList>
    </citation>
    <scope>IDENTIFICATION</scope>
</reference>
<dbReference type="OMA" id="CGSNWSL"/>
<dbReference type="Gene3D" id="3.40.30.10">
    <property type="entry name" value="Glutaredoxin"/>
    <property type="match status" value="1"/>
</dbReference>
<keyword evidence="3" id="KW-0597">Phosphoprotein</keyword>
<dbReference type="GO" id="GO:0005789">
    <property type="term" value="C:endoplasmic reticulum membrane"/>
    <property type="evidence" value="ECO:0007669"/>
    <property type="project" value="UniProtKB-SubCell"/>
</dbReference>
<evidence type="ECO:0000256" key="9">
    <source>
        <dbReference type="ARBA" id="ARBA00023136"/>
    </source>
</evidence>
<dbReference type="GeneTree" id="ENSGT00940000160301"/>
<evidence type="ECO:0000256" key="11">
    <source>
        <dbReference type="ARBA" id="ARBA00023284"/>
    </source>
</evidence>
<evidence type="ECO:0000256" key="1">
    <source>
        <dbReference type="ARBA" id="ARBA00004115"/>
    </source>
</evidence>
<evidence type="ECO:0000256" key="6">
    <source>
        <dbReference type="ARBA" id="ARBA00022824"/>
    </source>
</evidence>
<dbReference type="Pfam" id="PF00085">
    <property type="entry name" value="Thioredoxin"/>
    <property type="match status" value="1"/>
</dbReference>
<keyword evidence="16" id="KW-1185">Reference proteome</keyword>
<evidence type="ECO:0000256" key="5">
    <source>
        <dbReference type="ARBA" id="ARBA00022729"/>
    </source>
</evidence>
<dbReference type="GO" id="GO:0005637">
    <property type="term" value="C:nuclear inner membrane"/>
    <property type="evidence" value="ECO:0007669"/>
    <property type="project" value="Ensembl"/>
</dbReference>
<dbReference type="PANTHER" id="PTHR46107">
    <property type="entry name" value="DUMPY: SHORTER THAN WILD-TYPE"/>
    <property type="match status" value="1"/>
</dbReference>
<keyword evidence="2" id="KW-0813">Transport</keyword>
<dbReference type="InterPro" id="IPR036249">
    <property type="entry name" value="Thioredoxin-like_sf"/>
</dbReference>
<name>A0A670HQV2_PODMU</name>
<dbReference type="InterPro" id="IPR013766">
    <property type="entry name" value="Thioredoxin_domain"/>
</dbReference>